<accession>A0A8T3BDB0</accession>
<organism evidence="1 2">
    <name type="scientific">Dendrobium nobile</name>
    <name type="common">Orchid</name>
    <dbReference type="NCBI Taxonomy" id="94219"/>
    <lineage>
        <taxon>Eukaryota</taxon>
        <taxon>Viridiplantae</taxon>
        <taxon>Streptophyta</taxon>
        <taxon>Embryophyta</taxon>
        <taxon>Tracheophyta</taxon>
        <taxon>Spermatophyta</taxon>
        <taxon>Magnoliopsida</taxon>
        <taxon>Liliopsida</taxon>
        <taxon>Asparagales</taxon>
        <taxon>Orchidaceae</taxon>
        <taxon>Epidendroideae</taxon>
        <taxon>Malaxideae</taxon>
        <taxon>Dendrobiinae</taxon>
        <taxon>Dendrobium</taxon>
    </lineage>
</organism>
<name>A0A8T3BDB0_DENNO</name>
<evidence type="ECO:0000313" key="2">
    <source>
        <dbReference type="Proteomes" id="UP000829196"/>
    </source>
</evidence>
<protein>
    <submittedName>
        <fullName evidence="1">Uncharacterized protein</fullName>
    </submittedName>
</protein>
<evidence type="ECO:0000313" key="1">
    <source>
        <dbReference type="EMBL" id="KAI0510976.1"/>
    </source>
</evidence>
<dbReference type="Proteomes" id="UP000829196">
    <property type="component" value="Unassembled WGS sequence"/>
</dbReference>
<dbReference type="EMBL" id="JAGYWB010000009">
    <property type="protein sequence ID" value="KAI0510976.1"/>
    <property type="molecule type" value="Genomic_DNA"/>
</dbReference>
<dbReference type="AlphaFoldDB" id="A0A8T3BDB0"/>
<keyword evidence="2" id="KW-1185">Reference proteome</keyword>
<gene>
    <name evidence="1" type="ORF">KFK09_011592</name>
</gene>
<proteinExistence type="predicted"/>
<comment type="caution">
    <text evidence="1">The sequence shown here is derived from an EMBL/GenBank/DDBJ whole genome shotgun (WGS) entry which is preliminary data.</text>
</comment>
<reference evidence="1" key="1">
    <citation type="journal article" date="2022" name="Front. Genet.">
        <title>Chromosome-Scale Assembly of the Dendrobium nobile Genome Provides Insights Into the Molecular Mechanism of the Biosynthesis of the Medicinal Active Ingredient of Dendrobium.</title>
        <authorList>
            <person name="Xu Q."/>
            <person name="Niu S.-C."/>
            <person name="Li K.-L."/>
            <person name="Zheng P.-J."/>
            <person name="Zhang X.-J."/>
            <person name="Jia Y."/>
            <person name="Liu Y."/>
            <person name="Niu Y.-X."/>
            <person name="Yu L.-H."/>
            <person name="Chen D.-F."/>
            <person name="Zhang G.-Q."/>
        </authorList>
    </citation>
    <scope>NUCLEOTIDE SEQUENCE</scope>
    <source>
        <tissue evidence="1">Leaf</tissue>
    </source>
</reference>
<sequence length="57" mass="6733">MSFWMAWSFSGYVDSVPLRNGIFLAYAHLKEGLHWESRAVKTVRDRKASIDEMEKKR</sequence>